<comment type="subunit">
    <text evidence="1 8">Homodimer.</text>
</comment>
<keyword evidence="3 8" id="KW-0479">Metal-binding</keyword>
<feature type="binding site" evidence="8">
    <location>
        <position position="142"/>
    </location>
    <ligand>
        <name>IMP</name>
        <dbReference type="ChEBI" id="CHEBI:58053"/>
        <note>ligand shared between dimeric partners</note>
    </ligand>
</feature>
<comment type="pathway">
    <text evidence="8 10">Purine metabolism; AMP biosynthesis via de novo pathway; AMP from IMP: step 1/2.</text>
</comment>
<dbReference type="InterPro" id="IPR033128">
    <property type="entry name" value="Adenylosuccin_syn_Lys_AS"/>
</dbReference>
<dbReference type="PANTHER" id="PTHR11846:SF0">
    <property type="entry name" value="ADENYLOSUCCINATE SYNTHETASE"/>
    <property type="match status" value="1"/>
</dbReference>
<evidence type="ECO:0000256" key="9">
    <source>
        <dbReference type="PROSITE-ProRule" id="PRU10134"/>
    </source>
</evidence>
<feature type="binding site" description="in other chain" evidence="8">
    <location>
        <position position="236"/>
    </location>
    <ligand>
        <name>IMP</name>
        <dbReference type="ChEBI" id="CHEBI:58053"/>
        <note>ligand shared between dimeric partners</note>
    </ligand>
</feature>
<feature type="binding site" evidence="8">
    <location>
        <begin position="328"/>
        <end position="330"/>
    </location>
    <ligand>
        <name>GTP</name>
        <dbReference type="ChEBI" id="CHEBI:37565"/>
    </ligand>
</feature>
<dbReference type="InterPro" id="IPR042111">
    <property type="entry name" value="Adenylosuccinate_synth_dom3"/>
</dbReference>
<evidence type="ECO:0000256" key="3">
    <source>
        <dbReference type="ARBA" id="ARBA00022723"/>
    </source>
</evidence>
<evidence type="ECO:0000313" key="11">
    <source>
        <dbReference type="EMBL" id="MFD2521538.1"/>
    </source>
</evidence>
<feature type="binding site" evidence="8">
    <location>
        <position position="12"/>
    </location>
    <ligand>
        <name>Mg(2+)</name>
        <dbReference type="ChEBI" id="CHEBI:18420"/>
    </ligand>
</feature>
<dbReference type="SMART" id="SM00788">
    <property type="entry name" value="Adenylsucc_synt"/>
    <property type="match status" value="1"/>
</dbReference>
<feature type="binding site" description="in other chain" evidence="8">
    <location>
        <position position="221"/>
    </location>
    <ligand>
        <name>IMP</name>
        <dbReference type="ChEBI" id="CHEBI:58053"/>
        <note>ligand shared between dimeric partners</note>
    </ligand>
</feature>
<comment type="cofactor">
    <cofactor evidence="8">
        <name>Mg(2+)</name>
        <dbReference type="ChEBI" id="CHEBI:18420"/>
    </cofactor>
    <text evidence="8">Binds 1 Mg(2+) ion per subunit.</text>
</comment>
<dbReference type="InterPro" id="IPR042109">
    <property type="entry name" value="Adenylosuccinate_synth_dom1"/>
</dbReference>
<comment type="similarity">
    <text evidence="8 10">Belongs to the adenylosuccinate synthetase family.</text>
</comment>
<protein>
    <recommendedName>
        <fullName evidence="8 10">Adenylosuccinate synthetase</fullName>
        <shortName evidence="8">AMPSase</shortName>
        <shortName evidence="8">AdSS</shortName>
        <ecNumber evidence="8 10">6.3.4.4</ecNumber>
    </recommendedName>
    <alternativeName>
        <fullName evidence="8">IMP--aspartate ligase</fullName>
    </alternativeName>
</protein>
<dbReference type="InterPro" id="IPR042110">
    <property type="entry name" value="Adenylosuccinate_synth_dom2"/>
</dbReference>
<comment type="catalytic activity">
    <reaction evidence="8 10">
        <text>IMP + L-aspartate + GTP = N(6)-(1,2-dicarboxyethyl)-AMP + GDP + phosphate + 2 H(+)</text>
        <dbReference type="Rhea" id="RHEA:15753"/>
        <dbReference type="ChEBI" id="CHEBI:15378"/>
        <dbReference type="ChEBI" id="CHEBI:29991"/>
        <dbReference type="ChEBI" id="CHEBI:37565"/>
        <dbReference type="ChEBI" id="CHEBI:43474"/>
        <dbReference type="ChEBI" id="CHEBI:57567"/>
        <dbReference type="ChEBI" id="CHEBI:58053"/>
        <dbReference type="ChEBI" id="CHEBI:58189"/>
        <dbReference type="EC" id="6.3.4.4"/>
    </reaction>
</comment>
<evidence type="ECO:0000256" key="4">
    <source>
        <dbReference type="ARBA" id="ARBA00022741"/>
    </source>
</evidence>
<feature type="binding site" evidence="8">
    <location>
        <position position="39"/>
    </location>
    <ligand>
        <name>Mg(2+)</name>
        <dbReference type="ChEBI" id="CHEBI:18420"/>
    </ligand>
</feature>
<dbReference type="CDD" id="cd03108">
    <property type="entry name" value="AdSS"/>
    <property type="match status" value="1"/>
</dbReference>
<dbReference type="Gene3D" id="1.10.300.10">
    <property type="entry name" value="Adenylosuccinate Synthetase, subunit A, domain 2"/>
    <property type="match status" value="1"/>
</dbReference>
<sequence>MIDILLGLQWGDEGKGKIVDVLAPEYQVVARFQGGPNAGHTLEFDGIKHVLHQIPSGIFRSDCLNVIGNGVVLDPIVFRREIEGLAKYNLDLRKNLIISKKTAIIIPTHRLVDAAQEKAKGDSKIGSTLRGIGPAYTDKVSRQGLRLGDILSPNFEQKYNRLVETHKQMLSFLDFSFDLSESEREFFSAIEFLKEFTIVDTEYIVNDSLKKGQRILAEGAQGSLLDIDFGSYPFVTSSNTTAAGVCSGLGVAPRQVGEVYGIFKAYCTRVGSGPFPTELHDDLGEAIRQEGREFGATTGRPRRTGWLDLPALKYSIMLNGVTQLIMMKVDVLNFLDEINVCTHYKLPDGTVTEQMPFDLNDIQVEPIYKSFKGWKCSLENFRTYEDVPAELAAYINYLETELEIPISFISTGPDREAVILREAAIA</sequence>
<feature type="active site" description="Proton donor" evidence="8">
    <location>
        <position position="40"/>
    </location>
</feature>
<organism evidence="11 12">
    <name type="scientific">Emticicia soli</name>
    <dbReference type="NCBI Taxonomy" id="2027878"/>
    <lineage>
        <taxon>Bacteria</taxon>
        <taxon>Pseudomonadati</taxon>
        <taxon>Bacteroidota</taxon>
        <taxon>Cytophagia</taxon>
        <taxon>Cytophagales</taxon>
        <taxon>Leadbetterellaceae</taxon>
        <taxon>Emticicia</taxon>
    </lineage>
</organism>
<dbReference type="Gene3D" id="3.90.170.10">
    <property type="entry name" value="Adenylosuccinate Synthetase, subunit A, domain 3"/>
    <property type="match status" value="1"/>
</dbReference>
<evidence type="ECO:0000256" key="7">
    <source>
        <dbReference type="ARBA" id="ARBA00023134"/>
    </source>
</evidence>
<dbReference type="Proteomes" id="UP001597510">
    <property type="component" value="Unassembled WGS sequence"/>
</dbReference>
<dbReference type="PROSITE" id="PS01266">
    <property type="entry name" value="ADENYLOSUCCIN_SYN_1"/>
    <property type="match status" value="1"/>
</dbReference>
<dbReference type="HAMAP" id="MF_00011">
    <property type="entry name" value="Adenylosucc_synth"/>
    <property type="match status" value="1"/>
</dbReference>
<comment type="subcellular location">
    <subcellularLocation>
        <location evidence="8">Cytoplasm</location>
    </subcellularLocation>
</comment>
<dbReference type="Gene3D" id="3.40.440.10">
    <property type="entry name" value="Adenylosuccinate Synthetase, subunit A, domain 1"/>
    <property type="match status" value="1"/>
</dbReference>
<dbReference type="SUPFAM" id="SSF52540">
    <property type="entry name" value="P-loop containing nucleoside triphosphate hydrolases"/>
    <property type="match status" value="1"/>
</dbReference>
<dbReference type="InterPro" id="IPR001114">
    <property type="entry name" value="Adenylosuccinate_synthetase"/>
</dbReference>
<keyword evidence="7 8" id="KW-0342">GTP-binding</keyword>
<evidence type="ECO:0000256" key="8">
    <source>
        <dbReference type="HAMAP-Rule" id="MF_00011"/>
    </source>
</evidence>
<dbReference type="PANTHER" id="PTHR11846">
    <property type="entry name" value="ADENYLOSUCCINATE SYNTHETASE"/>
    <property type="match status" value="1"/>
</dbReference>
<keyword evidence="12" id="KW-1185">Reference proteome</keyword>
<evidence type="ECO:0000256" key="6">
    <source>
        <dbReference type="ARBA" id="ARBA00022842"/>
    </source>
</evidence>
<feature type="binding site" evidence="8">
    <location>
        <begin position="39"/>
        <end position="41"/>
    </location>
    <ligand>
        <name>GTP</name>
        <dbReference type="ChEBI" id="CHEBI:37565"/>
    </ligand>
</feature>
<dbReference type="EMBL" id="JBHULC010000011">
    <property type="protein sequence ID" value="MFD2521538.1"/>
    <property type="molecule type" value="Genomic_DNA"/>
</dbReference>
<name>A0ABW5J8Y7_9BACT</name>
<evidence type="ECO:0000313" key="12">
    <source>
        <dbReference type="Proteomes" id="UP001597510"/>
    </source>
</evidence>
<gene>
    <name evidence="8" type="primary">purA</name>
    <name evidence="11" type="ORF">ACFSR2_11615</name>
</gene>
<feature type="active site" evidence="9">
    <location>
        <position position="139"/>
    </location>
</feature>
<dbReference type="PROSITE" id="PS00513">
    <property type="entry name" value="ADENYLOSUCCIN_SYN_2"/>
    <property type="match status" value="1"/>
</dbReference>
<dbReference type="EC" id="6.3.4.4" evidence="8 10"/>
<evidence type="ECO:0000256" key="5">
    <source>
        <dbReference type="ARBA" id="ARBA00022755"/>
    </source>
</evidence>
<accession>A0ABW5J8Y7</accession>
<dbReference type="Pfam" id="PF00709">
    <property type="entry name" value="Adenylsucc_synt"/>
    <property type="match status" value="1"/>
</dbReference>
<proteinExistence type="inferred from homology"/>
<keyword evidence="5 8" id="KW-0658">Purine biosynthesis</keyword>
<evidence type="ECO:0000256" key="1">
    <source>
        <dbReference type="ARBA" id="ARBA00011738"/>
    </source>
</evidence>
<comment type="caution">
    <text evidence="11">The sequence shown here is derived from an EMBL/GenBank/DDBJ whole genome shotgun (WGS) entry which is preliminary data.</text>
</comment>
<reference evidence="12" key="1">
    <citation type="journal article" date="2019" name="Int. J. Syst. Evol. Microbiol.">
        <title>The Global Catalogue of Microorganisms (GCM) 10K type strain sequencing project: providing services to taxonomists for standard genome sequencing and annotation.</title>
        <authorList>
            <consortium name="The Broad Institute Genomics Platform"/>
            <consortium name="The Broad Institute Genome Sequencing Center for Infectious Disease"/>
            <person name="Wu L."/>
            <person name="Ma J."/>
        </authorList>
    </citation>
    <scope>NUCLEOTIDE SEQUENCE [LARGE SCALE GENOMIC DNA]</scope>
    <source>
        <strain evidence="12">KCTC 52344</strain>
    </source>
</reference>
<keyword evidence="2 8" id="KW-0436">Ligase</keyword>
<feature type="binding site" evidence="8">
    <location>
        <begin position="11"/>
        <end position="17"/>
    </location>
    <ligand>
        <name>GTP</name>
        <dbReference type="ChEBI" id="CHEBI:37565"/>
    </ligand>
</feature>
<feature type="binding site" description="in other chain" evidence="8">
    <location>
        <begin position="12"/>
        <end position="15"/>
    </location>
    <ligand>
        <name>IMP</name>
        <dbReference type="ChEBI" id="CHEBI:58053"/>
        <note>ligand shared between dimeric partners</note>
    </ligand>
</feature>
<evidence type="ECO:0000256" key="10">
    <source>
        <dbReference type="RuleBase" id="RU000520"/>
    </source>
</evidence>
<feature type="binding site" description="in other chain" evidence="8">
    <location>
        <position position="128"/>
    </location>
    <ligand>
        <name>IMP</name>
        <dbReference type="ChEBI" id="CHEBI:58053"/>
        <note>ligand shared between dimeric partners</note>
    </ligand>
</feature>
<dbReference type="InterPro" id="IPR027417">
    <property type="entry name" value="P-loop_NTPase"/>
</dbReference>
<dbReference type="NCBIfam" id="NF002223">
    <property type="entry name" value="PRK01117.1"/>
    <property type="match status" value="1"/>
</dbReference>
<keyword evidence="6 8" id="KW-0460">Magnesium</keyword>
<dbReference type="NCBIfam" id="TIGR00184">
    <property type="entry name" value="purA"/>
    <property type="match status" value="1"/>
</dbReference>
<keyword evidence="4 8" id="KW-0547">Nucleotide-binding</keyword>
<dbReference type="InterPro" id="IPR018220">
    <property type="entry name" value="Adenylosuccin_syn_GTP-bd"/>
</dbReference>
<feature type="active site" description="Proton acceptor" evidence="8">
    <location>
        <position position="12"/>
    </location>
</feature>
<feature type="binding site" description="in other chain" evidence="8">
    <location>
        <begin position="37"/>
        <end position="40"/>
    </location>
    <ligand>
        <name>IMP</name>
        <dbReference type="ChEBI" id="CHEBI:58053"/>
        <note>ligand shared between dimeric partners</note>
    </ligand>
</feature>
<feature type="binding site" evidence="8">
    <location>
        <position position="302"/>
    </location>
    <ligand>
        <name>GTP</name>
        <dbReference type="ChEBI" id="CHEBI:37565"/>
    </ligand>
</feature>
<keyword evidence="8" id="KW-0963">Cytoplasm</keyword>
<feature type="binding site" evidence="8">
    <location>
        <begin position="296"/>
        <end position="302"/>
    </location>
    <ligand>
        <name>substrate</name>
    </ligand>
</feature>
<feature type="binding site" evidence="8">
    <location>
        <begin position="410"/>
        <end position="412"/>
    </location>
    <ligand>
        <name>GTP</name>
        <dbReference type="ChEBI" id="CHEBI:37565"/>
    </ligand>
</feature>
<comment type="function">
    <text evidence="8">Plays an important role in the de novo pathway of purine nucleotide biosynthesis. Catalyzes the first committed step in the biosynthesis of AMP from IMP.</text>
</comment>
<feature type="binding site" description="in other chain" evidence="8">
    <location>
        <position position="300"/>
    </location>
    <ligand>
        <name>IMP</name>
        <dbReference type="ChEBI" id="CHEBI:58053"/>
        <note>ligand shared between dimeric partners</note>
    </ligand>
</feature>
<dbReference type="RefSeq" id="WP_340235727.1">
    <property type="nucleotide sequence ID" value="NZ_JBBEWC010000005.1"/>
</dbReference>
<dbReference type="GO" id="GO:0004019">
    <property type="term" value="F:adenylosuccinate synthase activity"/>
    <property type="evidence" value="ECO:0007669"/>
    <property type="project" value="UniProtKB-EC"/>
</dbReference>
<evidence type="ECO:0000256" key="2">
    <source>
        <dbReference type="ARBA" id="ARBA00022598"/>
    </source>
</evidence>